<comment type="subunit">
    <text evidence="6">Monomer.</text>
</comment>
<keyword evidence="2 6" id="KW-0515">Mutator protein</keyword>
<dbReference type="EC" id="2.7.7.7" evidence="6"/>
<comment type="cofactor">
    <cofactor evidence="6">
        <name>Mg(2+)</name>
        <dbReference type="ChEBI" id="CHEBI:18420"/>
    </cofactor>
    <text evidence="6">Binds 2 magnesium ions per subunit.</text>
</comment>
<dbReference type="Gene3D" id="1.10.150.20">
    <property type="entry name" value="5' to 3' exonuclease, C-terminal subdomain"/>
    <property type="match status" value="1"/>
</dbReference>
<comment type="catalytic activity">
    <reaction evidence="6">
        <text>DNA(n) + a 2'-deoxyribonucleoside 5'-triphosphate = DNA(n+1) + diphosphate</text>
        <dbReference type="Rhea" id="RHEA:22508"/>
        <dbReference type="Rhea" id="RHEA-COMP:17339"/>
        <dbReference type="Rhea" id="RHEA-COMP:17340"/>
        <dbReference type="ChEBI" id="CHEBI:33019"/>
        <dbReference type="ChEBI" id="CHEBI:61560"/>
        <dbReference type="ChEBI" id="CHEBI:173112"/>
        <dbReference type="EC" id="2.7.7.7"/>
    </reaction>
</comment>
<dbReference type="InterPro" id="IPR043502">
    <property type="entry name" value="DNA/RNA_pol_sf"/>
</dbReference>
<feature type="domain" description="UmuC" evidence="7">
    <location>
        <begin position="7"/>
        <end position="192"/>
    </location>
</feature>
<dbReference type="InterPro" id="IPR022880">
    <property type="entry name" value="DNApol_IV"/>
</dbReference>
<dbReference type="SUPFAM" id="SSF56672">
    <property type="entry name" value="DNA/RNA polymerases"/>
    <property type="match status" value="1"/>
</dbReference>
<dbReference type="Proteomes" id="UP000627781">
    <property type="component" value="Unassembled WGS sequence"/>
</dbReference>
<dbReference type="Pfam" id="PF11799">
    <property type="entry name" value="IMS_C"/>
    <property type="match status" value="1"/>
</dbReference>
<keyword evidence="9" id="KW-1185">Reference proteome</keyword>
<dbReference type="SUPFAM" id="SSF100879">
    <property type="entry name" value="Lesion bypass DNA polymerase (Y-family), little finger domain"/>
    <property type="match status" value="1"/>
</dbReference>
<evidence type="ECO:0000256" key="4">
    <source>
        <dbReference type="ARBA" id="ARBA00022763"/>
    </source>
</evidence>
<evidence type="ECO:0000256" key="1">
    <source>
        <dbReference type="ARBA" id="ARBA00010945"/>
    </source>
</evidence>
<feature type="site" description="Substrate discrimination" evidence="6">
    <location>
        <position position="16"/>
    </location>
</feature>
<comment type="similarity">
    <text evidence="1 6">Belongs to the DNA polymerase type-Y family.</text>
</comment>
<dbReference type="CDD" id="cd03586">
    <property type="entry name" value="PolY_Pol_IV_kappa"/>
    <property type="match status" value="1"/>
</dbReference>
<dbReference type="InterPro" id="IPR001126">
    <property type="entry name" value="UmuC"/>
</dbReference>
<comment type="subcellular location">
    <subcellularLocation>
        <location evidence="6">Cytoplasm</location>
    </subcellularLocation>
</comment>
<evidence type="ECO:0000313" key="8">
    <source>
        <dbReference type="EMBL" id="MBD7910169.1"/>
    </source>
</evidence>
<accession>A0ABR8PPR5</accession>
<evidence type="ECO:0000256" key="6">
    <source>
        <dbReference type="HAMAP-Rule" id="MF_01113"/>
    </source>
</evidence>
<feature type="binding site" evidence="6">
    <location>
        <position position="11"/>
    </location>
    <ligand>
        <name>Mg(2+)</name>
        <dbReference type="ChEBI" id="CHEBI:18420"/>
    </ligand>
</feature>
<organism evidence="8 9">
    <name type="scientific">Clostridium cibarium</name>
    <dbReference type="NCBI Taxonomy" id="2762247"/>
    <lineage>
        <taxon>Bacteria</taxon>
        <taxon>Bacillati</taxon>
        <taxon>Bacillota</taxon>
        <taxon>Clostridia</taxon>
        <taxon>Eubacteriales</taxon>
        <taxon>Clostridiaceae</taxon>
        <taxon>Clostridium</taxon>
    </lineage>
</organism>
<dbReference type="Gene3D" id="3.40.1170.60">
    <property type="match status" value="1"/>
</dbReference>
<evidence type="ECO:0000256" key="3">
    <source>
        <dbReference type="ARBA" id="ARBA00022695"/>
    </source>
</evidence>
<evidence type="ECO:0000259" key="7">
    <source>
        <dbReference type="PROSITE" id="PS50173"/>
    </source>
</evidence>
<gene>
    <name evidence="6" type="primary">dinB</name>
    <name evidence="8" type="ORF">H9661_02260</name>
</gene>
<keyword evidence="6" id="KW-0963">Cytoplasm</keyword>
<keyword evidence="4 6" id="KW-0227">DNA damage</keyword>
<evidence type="ECO:0000256" key="5">
    <source>
        <dbReference type="ARBA" id="ARBA00022932"/>
    </source>
</evidence>
<dbReference type="Pfam" id="PF00817">
    <property type="entry name" value="IMS"/>
    <property type="match status" value="1"/>
</dbReference>
<dbReference type="Gene3D" id="3.30.1490.100">
    <property type="entry name" value="DNA polymerase, Y-family, little finger domain"/>
    <property type="match status" value="1"/>
</dbReference>
<dbReference type="PANTHER" id="PTHR11076:SF35">
    <property type="entry name" value="DNA REPAIR PROTEIN HOMOLOG YOBH"/>
    <property type="match status" value="1"/>
</dbReference>
<keyword evidence="6" id="KW-0235">DNA replication</keyword>
<dbReference type="HAMAP" id="MF_01113">
    <property type="entry name" value="DNApol_IV"/>
    <property type="match status" value="1"/>
</dbReference>
<dbReference type="PANTHER" id="PTHR11076">
    <property type="entry name" value="DNA REPAIR POLYMERASE UMUC / TRANSFERASE FAMILY MEMBER"/>
    <property type="match status" value="1"/>
</dbReference>
<name>A0ABR8PPR5_9CLOT</name>
<evidence type="ECO:0000313" key="9">
    <source>
        <dbReference type="Proteomes" id="UP000627781"/>
    </source>
</evidence>
<dbReference type="EMBL" id="JACSRA010000002">
    <property type="protein sequence ID" value="MBD7910169.1"/>
    <property type="molecule type" value="Genomic_DNA"/>
</dbReference>
<keyword evidence="3 6" id="KW-0548">Nucleotidyltransferase</keyword>
<keyword evidence="6" id="KW-0234">DNA repair</keyword>
<comment type="caution">
    <text evidence="8">The sequence shown here is derived from an EMBL/GenBank/DDBJ whole genome shotgun (WGS) entry which is preliminary data.</text>
</comment>
<feature type="active site" evidence="6">
    <location>
        <position position="114"/>
    </location>
</feature>
<sequence length="415" mass="47627">MDSDKIIFHIDVNSAYLSWTAVSKIQKGEEIDIRNIPSVVGGDISNRHGIVLAKSILAKKYKINTGEPLFKAMGKCPELKVYKPNYELYIRCSDGMVKLLKEYSPKIQRYSVDECFLDVTHAKNNYYEKAKEISERIKDELGFTVNIGISNNKLLAKMASDFQKPDRIHTLFPSEIKKKMWPLPVEDLFMVGKQTALKLKKLNIYTIGDLANYDFEILTNVFKSHGRVIYEYANGIDRSEVRDKNYLEIKGIGNSTTISYDVDNKEDAYKILLSLTENVAMRLRNSKNICNLVSVSIKNKEFKTYSHQRKLNIPTDCTKIIYKEIKCAFDYCWKGEGIRQLGVRVSDFCDKDFYQGSLFEEKDIDKSRKLDEVMDDIRKRFGNNSVLRSTFINSGLNPLISGNGEVDYPFMGSVL</sequence>
<keyword evidence="5 6" id="KW-0239">DNA-directed DNA polymerase</keyword>
<keyword evidence="6" id="KW-0460">Magnesium</keyword>
<proteinExistence type="inferred from homology"/>
<dbReference type="InterPro" id="IPR036775">
    <property type="entry name" value="DNA_pol_Y-fam_lit_finger_sf"/>
</dbReference>
<protein>
    <recommendedName>
        <fullName evidence="6">DNA polymerase IV</fullName>
        <shortName evidence="6">Pol IV</shortName>
        <ecNumber evidence="6">2.7.7.7</ecNumber>
    </recommendedName>
</protein>
<feature type="binding site" evidence="6">
    <location>
        <position position="113"/>
    </location>
    <ligand>
        <name>Mg(2+)</name>
        <dbReference type="ChEBI" id="CHEBI:18420"/>
    </ligand>
</feature>
<dbReference type="RefSeq" id="WP_191767601.1">
    <property type="nucleotide sequence ID" value="NZ_JACSRA010000002.1"/>
</dbReference>
<comment type="function">
    <text evidence="6">Poorly processive, error-prone DNA polymerase involved in untargeted mutagenesis. Copies undamaged DNA at stalled replication forks, which arise in vivo from mismatched or misaligned primer ends. These misaligned primers can be extended by PolIV. Exhibits no 3'-5' exonuclease (proofreading) activity. May be involved in translesional synthesis, in conjunction with the beta clamp from PolIII.</text>
</comment>
<keyword evidence="6" id="KW-0238">DNA-binding</keyword>
<dbReference type="InterPro" id="IPR017961">
    <property type="entry name" value="DNA_pol_Y-fam_little_finger"/>
</dbReference>
<dbReference type="InterPro" id="IPR043128">
    <property type="entry name" value="Rev_trsase/Diguanyl_cyclase"/>
</dbReference>
<dbReference type="Gene3D" id="3.30.70.270">
    <property type="match status" value="1"/>
</dbReference>
<dbReference type="PROSITE" id="PS50173">
    <property type="entry name" value="UMUC"/>
    <property type="match status" value="1"/>
</dbReference>
<keyword evidence="6" id="KW-0808">Transferase</keyword>
<reference evidence="8 9" key="1">
    <citation type="submission" date="2020-08" db="EMBL/GenBank/DDBJ databases">
        <title>A Genomic Blueprint of the Chicken Gut Microbiome.</title>
        <authorList>
            <person name="Gilroy R."/>
            <person name="Ravi A."/>
            <person name="Getino M."/>
            <person name="Pursley I."/>
            <person name="Horton D.L."/>
            <person name="Alikhan N.-F."/>
            <person name="Baker D."/>
            <person name="Gharbi K."/>
            <person name="Hall N."/>
            <person name="Watson M."/>
            <person name="Adriaenssens E.M."/>
            <person name="Foster-Nyarko E."/>
            <person name="Jarju S."/>
            <person name="Secka A."/>
            <person name="Antonio M."/>
            <person name="Oren A."/>
            <person name="Chaudhuri R."/>
            <person name="La Ragione R.M."/>
            <person name="Hildebrand F."/>
            <person name="Pallen M.J."/>
        </authorList>
    </citation>
    <scope>NUCLEOTIDE SEQUENCE [LARGE SCALE GENOMIC DNA]</scope>
    <source>
        <strain evidence="8 9">Sa3CVN1</strain>
    </source>
</reference>
<evidence type="ECO:0000256" key="2">
    <source>
        <dbReference type="ARBA" id="ARBA00022457"/>
    </source>
</evidence>
<dbReference type="InterPro" id="IPR050116">
    <property type="entry name" value="DNA_polymerase-Y"/>
</dbReference>
<keyword evidence="6" id="KW-0479">Metal-binding</keyword>